<dbReference type="InterPro" id="IPR050643">
    <property type="entry name" value="Periplasmic_pilus_chap"/>
</dbReference>
<evidence type="ECO:0000256" key="6">
    <source>
        <dbReference type="ARBA" id="ARBA00023186"/>
    </source>
</evidence>
<evidence type="ECO:0000256" key="2">
    <source>
        <dbReference type="ARBA" id="ARBA00007399"/>
    </source>
</evidence>
<gene>
    <name evidence="11" type="ORF">AWC35_07585</name>
</gene>
<dbReference type="EMBL" id="CP014136">
    <property type="protein sequence ID" value="ATA19217.1"/>
    <property type="molecule type" value="Genomic_DNA"/>
</dbReference>
<dbReference type="SUPFAM" id="SSF49354">
    <property type="entry name" value="PapD-like"/>
    <property type="match status" value="1"/>
</dbReference>
<evidence type="ECO:0000313" key="12">
    <source>
        <dbReference type="Proteomes" id="UP000217182"/>
    </source>
</evidence>
<feature type="chain" id="PRO_5012490442" evidence="8">
    <location>
        <begin position="35"/>
        <end position="256"/>
    </location>
</feature>
<evidence type="ECO:0000256" key="4">
    <source>
        <dbReference type="ARBA" id="ARBA00022729"/>
    </source>
</evidence>
<keyword evidence="3" id="KW-1029">Fimbrium biogenesis</keyword>
<evidence type="ECO:0000259" key="9">
    <source>
        <dbReference type="Pfam" id="PF00345"/>
    </source>
</evidence>
<dbReference type="InterPro" id="IPR013783">
    <property type="entry name" value="Ig-like_fold"/>
</dbReference>
<dbReference type="AlphaFoldDB" id="A0A250AZ80"/>
<sequence length="256" mass="28369">MMNQNLIKQKQRVIFKLAAVGALMAGMLAQSAQAAIALDRTRVVFDGSQKTMSLNISNQNKNLPYLAQGWIEDEQGNKIQSPFTVLPPVQRVEPGKPSQVKIQALPVAKQLPQDRETLYYFNLREIPPRSDKPNTLQIALQTRIKMFYRPDAIAPVRNAQPWQEKLTLSKQGERYVVHNPTPYYVTIVEASTRKQGTALDGFTPLMVAPKSSAPMSVSAAALGGSPVLTYINDYGGRPQLTFRCGGSECQVVPEKK</sequence>
<evidence type="ECO:0000256" key="8">
    <source>
        <dbReference type="SAM" id="SignalP"/>
    </source>
</evidence>
<evidence type="ECO:0000256" key="7">
    <source>
        <dbReference type="RuleBase" id="RU003918"/>
    </source>
</evidence>
<dbReference type="Pfam" id="PF00345">
    <property type="entry name" value="PapD_N"/>
    <property type="match status" value="1"/>
</dbReference>
<feature type="domain" description="Pili assembly chaperone N-terminal" evidence="9">
    <location>
        <begin position="36"/>
        <end position="153"/>
    </location>
</feature>
<comment type="similarity">
    <text evidence="2 7">Belongs to the periplasmic pilus chaperone family.</text>
</comment>
<dbReference type="PANTHER" id="PTHR30251:SF6">
    <property type="entry name" value="FIMBRIAL CHAPERONE YFCS-RELATED"/>
    <property type="match status" value="1"/>
</dbReference>
<dbReference type="KEGG" id="gqu:AWC35_07585"/>
<dbReference type="InterPro" id="IPR001829">
    <property type="entry name" value="Pili_assmbl_chaperone_bac"/>
</dbReference>
<dbReference type="PROSITE" id="PS00635">
    <property type="entry name" value="PILI_CHAPERONE"/>
    <property type="match status" value="1"/>
</dbReference>
<protein>
    <submittedName>
        <fullName evidence="11">Molecular chaperone</fullName>
    </submittedName>
</protein>
<evidence type="ECO:0000256" key="1">
    <source>
        <dbReference type="ARBA" id="ARBA00004418"/>
    </source>
</evidence>
<evidence type="ECO:0000259" key="10">
    <source>
        <dbReference type="Pfam" id="PF02753"/>
    </source>
</evidence>
<accession>A0A250AZ80</accession>
<evidence type="ECO:0000313" key="11">
    <source>
        <dbReference type="EMBL" id="ATA19217.1"/>
    </source>
</evidence>
<keyword evidence="6 7" id="KW-0143">Chaperone</keyword>
<dbReference type="PRINTS" id="PR00969">
    <property type="entry name" value="CHAPERONPILI"/>
</dbReference>
<dbReference type="InterPro" id="IPR018046">
    <property type="entry name" value="Pili_assmbl_chaperone_CS"/>
</dbReference>
<dbReference type="OrthoDB" id="9131059at2"/>
<dbReference type="GO" id="GO:0071555">
    <property type="term" value="P:cell wall organization"/>
    <property type="evidence" value="ECO:0007669"/>
    <property type="project" value="InterPro"/>
</dbReference>
<reference evidence="11 12" key="1">
    <citation type="submission" date="2016-01" db="EMBL/GenBank/DDBJ databases">
        <authorList>
            <person name="Oliw E.H."/>
        </authorList>
    </citation>
    <scope>NUCLEOTIDE SEQUENCE [LARGE SCALE GENOMIC DNA]</scope>
    <source>
        <strain evidence="11 12">FRB97</strain>
    </source>
</reference>
<keyword evidence="4 8" id="KW-0732">Signal</keyword>
<comment type="subcellular location">
    <subcellularLocation>
        <location evidence="1 7">Periplasm</location>
    </subcellularLocation>
</comment>
<feature type="domain" description="Pili assembly chaperone C-terminal" evidence="10">
    <location>
        <begin position="177"/>
        <end position="237"/>
    </location>
</feature>
<dbReference type="InterPro" id="IPR016147">
    <property type="entry name" value="Pili_assmbl_chaperone_N"/>
</dbReference>
<dbReference type="GO" id="GO:0030288">
    <property type="term" value="C:outer membrane-bounded periplasmic space"/>
    <property type="evidence" value="ECO:0007669"/>
    <property type="project" value="InterPro"/>
</dbReference>
<dbReference type="Gene3D" id="2.60.40.10">
    <property type="entry name" value="Immunoglobulins"/>
    <property type="match status" value="2"/>
</dbReference>
<dbReference type="FunFam" id="2.60.40.10:FF:000458">
    <property type="entry name" value="Molecular chaperone FimC"/>
    <property type="match status" value="1"/>
</dbReference>
<dbReference type="PANTHER" id="PTHR30251">
    <property type="entry name" value="PILUS ASSEMBLY CHAPERONE"/>
    <property type="match status" value="1"/>
</dbReference>
<evidence type="ECO:0000256" key="3">
    <source>
        <dbReference type="ARBA" id="ARBA00022558"/>
    </source>
</evidence>
<organism evidence="11 12">
    <name type="scientific">Gibbsiella quercinecans</name>
    <dbReference type="NCBI Taxonomy" id="929813"/>
    <lineage>
        <taxon>Bacteria</taxon>
        <taxon>Pseudomonadati</taxon>
        <taxon>Pseudomonadota</taxon>
        <taxon>Gammaproteobacteria</taxon>
        <taxon>Enterobacterales</taxon>
        <taxon>Yersiniaceae</taxon>
        <taxon>Gibbsiella</taxon>
    </lineage>
</organism>
<keyword evidence="12" id="KW-1185">Reference proteome</keyword>
<dbReference type="InterPro" id="IPR016148">
    <property type="entry name" value="Pili_assmbl_chaperone_C"/>
</dbReference>
<keyword evidence="5" id="KW-0574">Periplasm</keyword>
<name>A0A250AZ80_9GAMM</name>
<dbReference type="InterPro" id="IPR008962">
    <property type="entry name" value="PapD-like_sf"/>
</dbReference>
<proteinExistence type="inferred from homology"/>
<dbReference type="InterPro" id="IPR036316">
    <property type="entry name" value="Pili_assmbl_chap_C_dom_sf"/>
</dbReference>
<feature type="signal peptide" evidence="8">
    <location>
        <begin position="1"/>
        <end position="34"/>
    </location>
</feature>
<dbReference type="Pfam" id="PF02753">
    <property type="entry name" value="PapD_C"/>
    <property type="match status" value="1"/>
</dbReference>
<dbReference type="Proteomes" id="UP000217182">
    <property type="component" value="Chromosome"/>
</dbReference>
<dbReference type="SUPFAM" id="SSF49584">
    <property type="entry name" value="Periplasmic chaperone C-domain"/>
    <property type="match status" value="1"/>
</dbReference>
<evidence type="ECO:0000256" key="5">
    <source>
        <dbReference type="ARBA" id="ARBA00022764"/>
    </source>
</evidence>